<comment type="function">
    <text evidence="8">Plays an important role in the de novo pathway and in the salvage pathway of purine nucleotide biosynthesis. Catalyzes the first commited step in the biosynthesis of AMP from IMP.</text>
</comment>
<evidence type="ECO:0000256" key="8">
    <source>
        <dbReference type="HAMAP-Rule" id="MF_03125"/>
    </source>
</evidence>
<keyword evidence="5 8" id="KW-0658">Purine biosynthesis</keyword>
<feature type="binding site" evidence="8">
    <location>
        <position position="265"/>
    </location>
    <ligand>
        <name>IMP</name>
        <dbReference type="ChEBI" id="CHEBI:58053"/>
        <note>ligand shared between dimeric partners</note>
    </ligand>
</feature>
<dbReference type="InterPro" id="IPR033128">
    <property type="entry name" value="Adenylosuccin_syn_Lys_AS"/>
</dbReference>
<evidence type="ECO:0000313" key="12">
    <source>
        <dbReference type="EMBL" id="KAL2730077.1"/>
    </source>
</evidence>
<dbReference type="Proteomes" id="UP001607303">
    <property type="component" value="Unassembled WGS sequence"/>
</dbReference>
<comment type="catalytic activity">
    <reaction evidence="8 10">
        <text>IMP + L-aspartate + GTP = N(6)-(1,2-dicarboxyethyl)-AMP + GDP + phosphate + 2 H(+)</text>
        <dbReference type="Rhea" id="RHEA:15753"/>
        <dbReference type="ChEBI" id="CHEBI:15378"/>
        <dbReference type="ChEBI" id="CHEBI:29991"/>
        <dbReference type="ChEBI" id="CHEBI:37565"/>
        <dbReference type="ChEBI" id="CHEBI:43474"/>
        <dbReference type="ChEBI" id="CHEBI:57567"/>
        <dbReference type="ChEBI" id="CHEBI:58053"/>
        <dbReference type="ChEBI" id="CHEBI:58189"/>
        <dbReference type="EC" id="6.3.4.4"/>
    </reaction>
</comment>
<dbReference type="InterPro" id="IPR042111">
    <property type="entry name" value="Adenylosuccinate_synth_dom3"/>
</dbReference>
<feature type="binding site" evidence="8">
    <location>
        <position position="358"/>
    </location>
    <ligand>
        <name>IMP</name>
        <dbReference type="ChEBI" id="CHEBI:58053"/>
    </ligand>
</feature>
<feature type="binding site" evidence="8">
    <location>
        <begin position="133"/>
        <end position="136"/>
    </location>
    <ligand>
        <name>IMP</name>
        <dbReference type="ChEBI" id="CHEBI:58053"/>
    </ligand>
</feature>
<dbReference type="CDD" id="cd03108">
    <property type="entry name" value="AdSS"/>
    <property type="match status" value="1"/>
</dbReference>
<feature type="binding site" evidence="8">
    <location>
        <begin position="135"/>
        <end position="137"/>
    </location>
    <ligand>
        <name>GTP</name>
        <dbReference type="ChEBI" id="CHEBI:37565"/>
    </ligand>
</feature>
<dbReference type="FunFam" id="3.90.170.10:FF:000001">
    <property type="entry name" value="Adenylosuccinate synthetase"/>
    <property type="match status" value="1"/>
</dbReference>
<feature type="active site" evidence="9">
    <location>
        <position position="262"/>
    </location>
</feature>
<dbReference type="GO" id="GO:0000287">
    <property type="term" value="F:magnesium ion binding"/>
    <property type="evidence" value="ECO:0007669"/>
    <property type="project" value="UniProtKB-UniRule"/>
</dbReference>
<evidence type="ECO:0000313" key="13">
    <source>
        <dbReference type="Proteomes" id="UP001607303"/>
    </source>
</evidence>
<proteinExistence type="inferred from homology"/>
<feature type="binding site" evidence="8">
    <location>
        <begin position="418"/>
        <end position="424"/>
    </location>
    <ligand>
        <name>substrate</name>
    </ligand>
</feature>
<feature type="active site" description="Proton acceptor" evidence="8">
    <location>
        <position position="108"/>
    </location>
</feature>
<dbReference type="InterPro" id="IPR018220">
    <property type="entry name" value="Adenylosuccin_syn_GTP-bd"/>
</dbReference>
<feature type="binding site" evidence="8">
    <location>
        <position position="135"/>
    </location>
    <ligand>
        <name>Mg(2+)</name>
        <dbReference type="ChEBI" id="CHEBI:18420"/>
    </ligand>
</feature>
<dbReference type="EMBL" id="JAYRBN010000091">
    <property type="protein sequence ID" value="KAL2730077.1"/>
    <property type="molecule type" value="Genomic_DNA"/>
</dbReference>
<feature type="binding site" evidence="8">
    <location>
        <begin position="532"/>
        <end position="534"/>
    </location>
    <ligand>
        <name>GTP</name>
        <dbReference type="ChEBI" id="CHEBI:37565"/>
    </ligand>
</feature>
<evidence type="ECO:0000256" key="7">
    <source>
        <dbReference type="ARBA" id="ARBA00023134"/>
    </source>
</evidence>
<comment type="pathway">
    <text evidence="8 10">Purine metabolism; AMP biosynthesis via de novo pathway; AMP from IMP: step 1/2.</text>
</comment>
<evidence type="ECO:0000256" key="3">
    <source>
        <dbReference type="ARBA" id="ARBA00022723"/>
    </source>
</evidence>
<protein>
    <recommendedName>
        <fullName evidence="8 10">Adenylosuccinate synthetase</fullName>
        <shortName evidence="8">AMPSase</shortName>
        <shortName evidence="8">AdSS</shortName>
        <ecNumber evidence="8 10">6.3.4.4</ecNumber>
    </recommendedName>
    <alternativeName>
        <fullName evidence="8">IMP--aspartate ligase</fullName>
    </alternativeName>
</protein>
<dbReference type="GO" id="GO:0005525">
    <property type="term" value="F:GTP binding"/>
    <property type="evidence" value="ECO:0007669"/>
    <property type="project" value="UniProtKB-UniRule"/>
</dbReference>
<dbReference type="PANTHER" id="PTHR11846:SF0">
    <property type="entry name" value="ADENYLOSUCCINATE SYNTHETASE"/>
    <property type="match status" value="1"/>
</dbReference>
<accession>A0ABD2BBF7</accession>
<evidence type="ECO:0000256" key="10">
    <source>
        <dbReference type="RuleBase" id="RU000520"/>
    </source>
</evidence>
<feature type="binding site" evidence="8">
    <location>
        <position position="251"/>
    </location>
    <ligand>
        <name>IMP</name>
        <dbReference type="ChEBI" id="CHEBI:58053"/>
    </ligand>
</feature>
<dbReference type="SMART" id="SM00788">
    <property type="entry name" value="Adenylsucc_synt"/>
    <property type="match status" value="1"/>
</dbReference>
<dbReference type="EC" id="6.3.4.4" evidence="8 10"/>
<feature type="compositionally biased region" description="Polar residues" evidence="11">
    <location>
        <begin position="66"/>
        <end position="77"/>
    </location>
</feature>
<keyword evidence="2 8" id="KW-0436">Ligase</keyword>
<feature type="binding site" evidence="8">
    <location>
        <begin position="450"/>
        <end position="452"/>
    </location>
    <ligand>
        <name>GTP</name>
        <dbReference type="ChEBI" id="CHEBI:37565"/>
    </ligand>
</feature>
<keyword evidence="6 8" id="KW-0460">Magnesium</keyword>
<dbReference type="AlphaFoldDB" id="A0ABD2BBF7"/>
<name>A0ABD2BBF7_VESMC</name>
<evidence type="ECO:0000256" key="5">
    <source>
        <dbReference type="ARBA" id="ARBA00022755"/>
    </source>
</evidence>
<feature type="binding site" evidence="8">
    <location>
        <position position="424"/>
    </location>
    <ligand>
        <name>GTP</name>
        <dbReference type="ChEBI" id="CHEBI:37565"/>
    </ligand>
</feature>
<feature type="binding site" evidence="8">
    <location>
        <position position="343"/>
    </location>
    <ligand>
        <name>IMP</name>
        <dbReference type="ChEBI" id="CHEBI:58053"/>
    </ligand>
</feature>
<dbReference type="PROSITE" id="PS00513">
    <property type="entry name" value="ADENYLOSUCCIN_SYN_2"/>
    <property type="match status" value="1"/>
</dbReference>
<evidence type="ECO:0000256" key="6">
    <source>
        <dbReference type="ARBA" id="ARBA00022842"/>
    </source>
</evidence>
<comment type="subunit">
    <text evidence="1 8">Homodimer.</text>
</comment>
<dbReference type="InterPro" id="IPR042109">
    <property type="entry name" value="Adenylosuccinate_synth_dom1"/>
</dbReference>
<dbReference type="Gene3D" id="3.90.170.10">
    <property type="entry name" value="Adenylosuccinate Synthetase, subunit A, domain 3"/>
    <property type="match status" value="1"/>
</dbReference>
<dbReference type="GO" id="GO:0005737">
    <property type="term" value="C:cytoplasm"/>
    <property type="evidence" value="ECO:0007669"/>
    <property type="project" value="UniProtKB-SubCell"/>
</dbReference>
<feature type="binding site" evidence="8">
    <location>
        <begin position="108"/>
        <end position="111"/>
    </location>
    <ligand>
        <name>IMP</name>
        <dbReference type="ChEBI" id="CHEBI:58053"/>
    </ligand>
</feature>
<dbReference type="InterPro" id="IPR001114">
    <property type="entry name" value="Adenylosuccinate_synthetase"/>
</dbReference>
<dbReference type="Pfam" id="PF00709">
    <property type="entry name" value="Adenylsucc_synt"/>
    <property type="match status" value="2"/>
</dbReference>
<comment type="cofactor">
    <cofactor evidence="8">
        <name>Mg(2+)</name>
        <dbReference type="ChEBI" id="CHEBI:18420"/>
    </cofactor>
    <text evidence="8">Binds 1 Mg(2+) ion per subunit.</text>
</comment>
<feature type="active site" description="Proton donor" evidence="8">
    <location>
        <position position="136"/>
    </location>
</feature>
<dbReference type="Gene3D" id="3.40.440.10">
    <property type="entry name" value="Adenylosuccinate Synthetase, subunit A, domain 1"/>
    <property type="match status" value="3"/>
</dbReference>
<organism evidence="12 13">
    <name type="scientific">Vespula maculifrons</name>
    <name type="common">Eastern yellow jacket</name>
    <name type="synonym">Wasp</name>
    <dbReference type="NCBI Taxonomy" id="7453"/>
    <lineage>
        <taxon>Eukaryota</taxon>
        <taxon>Metazoa</taxon>
        <taxon>Ecdysozoa</taxon>
        <taxon>Arthropoda</taxon>
        <taxon>Hexapoda</taxon>
        <taxon>Insecta</taxon>
        <taxon>Pterygota</taxon>
        <taxon>Neoptera</taxon>
        <taxon>Endopterygota</taxon>
        <taxon>Hymenoptera</taxon>
        <taxon>Apocrita</taxon>
        <taxon>Aculeata</taxon>
        <taxon>Vespoidea</taxon>
        <taxon>Vespidae</taxon>
        <taxon>Vespinae</taxon>
        <taxon>Vespula</taxon>
    </lineage>
</organism>
<comment type="function">
    <text evidence="10">Plays an important role in the de novo pathway of purine nucleotide biosynthesis.</text>
</comment>
<dbReference type="PROSITE" id="PS01266">
    <property type="entry name" value="ADENYLOSUCCIN_SYN_1"/>
    <property type="match status" value="1"/>
</dbReference>
<keyword evidence="4 8" id="KW-0547">Nucleotide-binding</keyword>
<dbReference type="PANTHER" id="PTHR11846">
    <property type="entry name" value="ADENYLOSUCCINATE SYNTHETASE"/>
    <property type="match status" value="1"/>
</dbReference>
<keyword evidence="13" id="KW-1185">Reference proteome</keyword>
<keyword evidence="3 8" id="KW-0479">Metal-binding</keyword>
<keyword evidence="7 8" id="KW-0342">GTP-binding</keyword>
<evidence type="ECO:0000256" key="1">
    <source>
        <dbReference type="ARBA" id="ARBA00011738"/>
    </source>
</evidence>
<gene>
    <name evidence="12" type="ORF">V1477_015888</name>
</gene>
<feature type="binding site" evidence="8">
    <location>
        <position position="422"/>
    </location>
    <ligand>
        <name>IMP</name>
        <dbReference type="ChEBI" id="CHEBI:58053"/>
    </ligand>
</feature>
<comment type="subcellular location">
    <subcellularLocation>
        <location evidence="8">Cytoplasm</location>
    </subcellularLocation>
</comment>
<evidence type="ECO:0000256" key="11">
    <source>
        <dbReference type="SAM" id="MobiDB-lite"/>
    </source>
</evidence>
<feature type="binding site" evidence="8">
    <location>
        <position position="108"/>
    </location>
    <ligand>
        <name>Mg(2+)</name>
        <dbReference type="ChEBI" id="CHEBI:18420"/>
    </ligand>
</feature>
<evidence type="ECO:0000256" key="4">
    <source>
        <dbReference type="ARBA" id="ARBA00022741"/>
    </source>
</evidence>
<comment type="caution">
    <text evidence="12">The sequence shown here is derived from an EMBL/GenBank/DDBJ whole genome shotgun (WGS) entry which is preliminary data.</text>
</comment>
<feature type="binding site" evidence="8">
    <location>
        <begin position="107"/>
        <end position="113"/>
    </location>
    <ligand>
        <name>GTP</name>
        <dbReference type="ChEBI" id="CHEBI:37565"/>
    </ligand>
</feature>
<evidence type="ECO:0000256" key="2">
    <source>
        <dbReference type="ARBA" id="ARBA00022598"/>
    </source>
</evidence>
<reference evidence="12 13" key="1">
    <citation type="journal article" date="2024" name="Ann. Entomol. Soc. Am.">
        <title>Genomic analyses of the southern and eastern yellowjacket wasps (Hymenoptera: Vespidae) reveal evolutionary signatures of social life.</title>
        <authorList>
            <person name="Catto M.A."/>
            <person name="Caine P.B."/>
            <person name="Orr S.E."/>
            <person name="Hunt B.G."/>
            <person name="Goodisman M.A.D."/>
        </authorList>
    </citation>
    <scope>NUCLEOTIDE SEQUENCE [LARGE SCALE GENOMIC DNA]</scope>
    <source>
        <strain evidence="12">232</strain>
        <tissue evidence="12">Head and thorax</tissue>
    </source>
</reference>
<dbReference type="SUPFAM" id="SSF52540">
    <property type="entry name" value="P-loop containing nucleoside triphosphate hydrolases"/>
    <property type="match status" value="1"/>
</dbReference>
<dbReference type="HAMAP" id="MF_00011">
    <property type="entry name" value="Adenylosucc_synth"/>
    <property type="match status" value="1"/>
</dbReference>
<dbReference type="NCBIfam" id="NF002223">
    <property type="entry name" value="PRK01117.1"/>
    <property type="match status" value="1"/>
</dbReference>
<sequence length="543" mass="60406">MSHCKKSLSHNLMRHDGKIVVETRVDLNLRREDKRGRRVSLKSRSVHSSDEFSLRNFNTKMSSCTRMQHSVQQTNGDGNPASPRKKQRTSTSGLVSKVTVVLGAQWGDEGKGKVVDMLATDADIVCRCQGGNNAGHTVVVEGAEFDFHLLPSGIINPRCKSVIDAEMLNIQRIGIHIKLTKIKPFKEINGNGVVVHLPGLFEELAKNETKGLKDWKDKLIISDRAHLVFDLHQQVDGLQELEKGPQSLGTTKKGIGPTYSSKATRNGLRIGDLLGDFDIFTEKFNTLVLSYQKMFPALQVDIKAELERYKDYAERVRPLVKETVQYLHQALKENKKVLVEGANAAMLDIDFGTYPYVTSSNCSIGGVCTGLGLPPNTIGEIIGVVKAYTTRVGDGPFPTELLDATGELLQDRGHEFGVTTKRKRRCGWLDLTLLKYTSMVNGYTSICLTKLDILDTLPELKVCVGYRINGKEIDYFPSTTTELGKVEAIYEKVDGWLSLTEGVRSIDKLPHNARKYIQFIEQYLDIPVKWIGVGAGRESVITL</sequence>
<dbReference type="GO" id="GO:0004019">
    <property type="term" value="F:adenylosuccinate synthase activity"/>
    <property type="evidence" value="ECO:0007669"/>
    <property type="project" value="UniProtKB-UniRule"/>
</dbReference>
<evidence type="ECO:0000256" key="9">
    <source>
        <dbReference type="PROSITE-ProRule" id="PRU10134"/>
    </source>
</evidence>
<feature type="region of interest" description="Disordered" evidence="11">
    <location>
        <begin position="66"/>
        <end position="92"/>
    </location>
</feature>
<dbReference type="InterPro" id="IPR027417">
    <property type="entry name" value="P-loop_NTPase"/>
</dbReference>
<dbReference type="NCBIfam" id="TIGR00184">
    <property type="entry name" value="purA"/>
    <property type="match status" value="1"/>
</dbReference>
<comment type="similarity">
    <text evidence="8 10">Belongs to the adenylosuccinate synthetase family.</text>
</comment>
<dbReference type="GO" id="GO:0044208">
    <property type="term" value="P:'de novo' AMP biosynthetic process"/>
    <property type="evidence" value="ECO:0007669"/>
    <property type="project" value="UniProtKB-UniRule"/>
</dbReference>
<keyword evidence="8" id="KW-0963">Cytoplasm</keyword>